<evidence type="ECO:0000256" key="11">
    <source>
        <dbReference type="SAM" id="MobiDB-lite"/>
    </source>
</evidence>
<organism evidence="14 15">
    <name type="scientific">Actinacidiphila rubida</name>
    <dbReference type="NCBI Taxonomy" id="310780"/>
    <lineage>
        <taxon>Bacteria</taxon>
        <taxon>Bacillati</taxon>
        <taxon>Actinomycetota</taxon>
        <taxon>Actinomycetes</taxon>
        <taxon>Kitasatosporales</taxon>
        <taxon>Streptomycetaceae</taxon>
        <taxon>Actinacidiphila</taxon>
    </lineage>
</organism>
<evidence type="ECO:0000256" key="8">
    <source>
        <dbReference type="ARBA" id="ARBA00023136"/>
    </source>
</evidence>
<comment type="subcellular location">
    <subcellularLocation>
        <location evidence="1">Cell membrane</location>
        <topology evidence="1">Peripheral membrane protein</topology>
        <orientation evidence="1">Cytoplasmic side</orientation>
    </subcellularLocation>
</comment>
<dbReference type="PANTHER" id="PTHR42711">
    <property type="entry name" value="ABC TRANSPORTER ATP-BINDING PROTEIN"/>
    <property type="match status" value="1"/>
</dbReference>
<keyword evidence="3" id="KW-0813">Transport</keyword>
<name>A0A1H8REN1_9ACTN</name>
<evidence type="ECO:0000256" key="4">
    <source>
        <dbReference type="ARBA" id="ARBA00022475"/>
    </source>
</evidence>
<feature type="transmembrane region" description="Helical" evidence="12">
    <location>
        <begin position="253"/>
        <end position="277"/>
    </location>
</feature>
<dbReference type="GO" id="GO:0016887">
    <property type="term" value="F:ATP hydrolysis activity"/>
    <property type="evidence" value="ECO:0007669"/>
    <property type="project" value="InterPro"/>
</dbReference>
<keyword evidence="7" id="KW-1278">Translocase</keyword>
<feature type="transmembrane region" description="Helical" evidence="12">
    <location>
        <begin position="283"/>
        <end position="303"/>
    </location>
</feature>
<dbReference type="GO" id="GO:0005886">
    <property type="term" value="C:plasma membrane"/>
    <property type="evidence" value="ECO:0007669"/>
    <property type="project" value="UniProtKB-SubCell"/>
</dbReference>
<keyword evidence="15" id="KW-1185">Reference proteome</keyword>
<keyword evidence="12" id="KW-0812">Transmembrane</keyword>
<evidence type="ECO:0000256" key="9">
    <source>
        <dbReference type="ARBA" id="ARBA00023251"/>
    </source>
</evidence>
<dbReference type="GO" id="GO:0008559">
    <property type="term" value="F:ABC-type xenobiotic transporter activity"/>
    <property type="evidence" value="ECO:0007669"/>
    <property type="project" value="UniProtKB-EC"/>
</dbReference>
<dbReference type="InterPro" id="IPR027417">
    <property type="entry name" value="P-loop_NTPase"/>
</dbReference>
<evidence type="ECO:0000256" key="5">
    <source>
        <dbReference type="ARBA" id="ARBA00022741"/>
    </source>
</evidence>
<evidence type="ECO:0000256" key="10">
    <source>
        <dbReference type="ARBA" id="ARBA00049985"/>
    </source>
</evidence>
<feature type="compositionally biased region" description="Low complexity" evidence="11">
    <location>
        <begin position="413"/>
        <end position="453"/>
    </location>
</feature>
<feature type="domain" description="ABC transporter" evidence="13">
    <location>
        <begin position="521"/>
        <end position="747"/>
    </location>
</feature>
<comment type="similarity">
    <text evidence="10">Belongs to the ABC transporter superfamily. Drug exporter-1 (DrugE1) (TC 3.A.1.105) family.</text>
</comment>
<evidence type="ECO:0000256" key="1">
    <source>
        <dbReference type="ARBA" id="ARBA00004413"/>
    </source>
</evidence>
<dbReference type="Pfam" id="PF00005">
    <property type="entry name" value="ABC_tran"/>
    <property type="match status" value="1"/>
</dbReference>
<dbReference type="GO" id="GO:0046677">
    <property type="term" value="P:response to antibiotic"/>
    <property type="evidence" value="ECO:0007669"/>
    <property type="project" value="UniProtKB-KW"/>
</dbReference>
<dbReference type="PANTHER" id="PTHR42711:SF5">
    <property type="entry name" value="ABC TRANSPORTER ATP-BINDING PROTEIN NATA"/>
    <property type="match status" value="1"/>
</dbReference>
<feature type="transmembrane region" description="Helical" evidence="12">
    <location>
        <begin position="155"/>
        <end position="175"/>
    </location>
</feature>
<feature type="compositionally biased region" description="Low complexity" evidence="11">
    <location>
        <begin position="103"/>
        <end position="115"/>
    </location>
</feature>
<dbReference type="Gene3D" id="3.40.50.300">
    <property type="entry name" value="P-loop containing nucleotide triphosphate hydrolases"/>
    <property type="match status" value="1"/>
</dbReference>
<feature type="region of interest" description="Disordered" evidence="11">
    <location>
        <begin position="411"/>
        <end position="518"/>
    </location>
</feature>
<dbReference type="InterPro" id="IPR050763">
    <property type="entry name" value="ABC_transporter_ATP-binding"/>
</dbReference>
<dbReference type="FunFam" id="3.40.50.300:FF:000589">
    <property type="entry name" value="ABC transporter, ATP-binding subunit"/>
    <property type="match status" value="1"/>
</dbReference>
<dbReference type="InterPro" id="IPR003439">
    <property type="entry name" value="ABC_transporter-like_ATP-bd"/>
</dbReference>
<keyword evidence="4" id="KW-1003">Cell membrane</keyword>
<sequence length="816" mass="86716">MTTADLLQMRPAVRTDILVGPALMRGPVPVHLVKDPVSGARMEVGAKEHFVIVRLDGTRTLDEIGAAYAAHFGTRLGPAQWQHLLRLLSVRQLLGGAVPSRAAATSGASGAAGPAPAGPERRRGSLLSGRTKMVADAPALMDRLHTATAFGRRRAVLLPLLALCAALLVWEGFAYRELAHATHRLFDQPVTLCAVGVVLWFSLAAHELAHGLVARAYGLRVREIGLRRHTGFMTYLYCEVEDVQFLPGRGRQIAVAAAGAVTNLVFLLPFWPVWLLLPDRAQAVPFFGGLLLLGTAMALLNLLPLPPLDGYKALGYALGTLRLATESRVFAVKARSRAGRAAYPPKLRAVYGGYAVVCVLLAAAVLAGLGLACRATLPSSWSAAAPWLPAAAVAVALTLRVLGTRAAARRAARTPATASPPSAAAAAPTGTGPSAGAAPAAPSPAAAGPRTGTDSAPEAPMDPRHATDRLDPEDRTDPVDRPDPKNRTDPMDRPDPTDRPDRTEPTRPMDEDGTRPTRWAVELSGVSKTYGDVRALDGVSLSVRQGEFFGILGPNGAGKTTLVEIVEGMRRADAGTVTVLGESPWPRNTGLLRRIGVQTQSSAFFTRLTAWEHLETVAALHGIGKDAARRALDMVGLADKARSRVDDLSGGQRQRLALATALVHEPDLIFLDEPTAALDPEARRSLWDVLRALRGQGRTIVYTTHYLDEAEALCDRVAIIAGGKVVALDTPTALIRALAAPARLLVPADRITPEQARAIDGVERVLVEGGELVIETHAANRVLVAVGEYVDMDAVQTRTATLEDAYLRLTGSEHAR</sequence>
<evidence type="ECO:0000256" key="6">
    <source>
        <dbReference type="ARBA" id="ARBA00022840"/>
    </source>
</evidence>
<dbReference type="Proteomes" id="UP000181951">
    <property type="component" value="Unassembled WGS sequence"/>
</dbReference>
<dbReference type="GO" id="GO:0005524">
    <property type="term" value="F:ATP binding"/>
    <property type="evidence" value="ECO:0007669"/>
    <property type="project" value="UniProtKB-KW"/>
</dbReference>
<dbReference type="EC" id="7.6.2.2" evidence="2"/>
<dbReference type="PROSITE" id="PS00211">
    <property type="entry name" value="ABC_TRANSPORTER_1"/>
    <property type="match status" value="1"/>
</dbReference>
<evidence type="ECO:0000313" key="15">
    <source>
        <dbReference type="Proteomes" id="UP000181951"/>
    </source>
</evidence>
<feature type="transmembrane region" description="Helical" evidence="12">
    <location>
        <begin position="349"/>
        <end position="372"/>
    </location>
</feature>
<keyword evidence="6" id="KW-0067">ATP-binding</keyword>
<dbReference type="EMBL" id="FODD01000034">
    <property type="protein sequence ID" value="SEO64604.1"/>
    <property type="molecule type" value="Genomic_DNA"/>
</dbReference>
<keyword evidence="12" id="KW-1133">Transmembrane helix</keyword>
<feature type="compositionally biased region" description="Basic and acidic residues" evidence="11">
    <location>
        <begin position="461"/>
        <end position="515"/>
    </location>
</feature>
<protein>
    <recommendedName>
        <fullName evidence="2">ABC-type xenobiotic transporter</fullName>
        <ecNumber evidence="2">7.6.2.2</ecNumber>
    </recommendedName>
</protein>
<keyword evidence="5" id="KW-0547">Nucleotide-binding</keyword>
<evidence type="ECO:0000313" key="14">
    <source>
        <dbReference type="EMBL" id="SEO64604.1"/>
    </source>
</evidence>
<evidence type="ECO:0000256" key="12">
    <source>
        <dbReference type="SAM" id="Phobius"/>
    </source>
</evidence>
<dbReference type="PROSITE" id="PS50893">
    <property type="entry name" value="ABC_TRANSPORTER_2"/>
    <property type="match status" value="1"/>
</dbReference>
<dbReference type="STRING" id="310780.SAMN05216267_103427"/>
<proteinExistence type="inferred from homology"/>
<dbReference type="InterPro" id="IPR017871">
    <property type="entry name" value="ABC_transporter-like_CS"/>
</dbReference>
<dbReference type="SMART" id="SM00382">
    <property type="entry name" value="AAA"/>
    <property type="match status" value="1"/>
</dbReference>
<dbReference type="SUPFAM" id="SSF52540">
    <property type="entry name" value="P-loop containing nucleoside triphosphate hydrolases"/>
    <property type="match status" value="1"/>
</dbReference>
<evidence type="ECO:0000256" key="7">
    <source>
        <dbReference type="ARBA" id="ARBA00022967"/>
    </source>
</evidence>
<evidence type="ECO:0000259" key="13">
    <source>
        <dbReference type="PROSITE" id="PS50893"/>
    </source>
</evidence>
<reference evidence="14 15" key="1">
    <citation type="submission" date="2016-10" db="EMBL/GenBank/DDBJ databases">
        <authorList>
            <person name="de Groot N.N."/>
        </authorList>
    </citation>
    <scope>NUCLEOTIDE SEQUENCE [LARGE SCALE GENOMIC DNA]</scope>
    <source>
        <strain evidence="14 15">CGMCC 4.2026</strain>
    </source>
</reference>
<feature type="transmembrane region" description="Helical" evidence="12">
    <location>
        <begin position="195"/>
        <end position="218"/>
    </location>
</feature>
<feature type="region of interest" description="Disordered" evidence="11">
    <location>
        <begin position="103"/>
        <end position="125"/>
    </location>
</feature>
<dbReference type="InterPro" id="IPR003593">
    <property type="entry name" value="AAA+_ATPase"/>
</dbReference>
<evidence type="ECO:0000256" key="3">
    <source>
        <dbReference type="ARBA" id="ARBA00022448"/>
    </source>
</evidence>
<accession>A0A1H8REN1</accession>
<gene>
    <name evidence="14" type="ORF">SAMN05216267_103427</name>
</gene>
<dbReference type="CDD" id="cd03230">
    <property type="entry name" value="ABC_DR_subfamily_A"/>
    <property type="match status" value="1"/>
</dbReference>
<keyword evidence="8 12" id="KW-0472">Membrane</keyword>
<dbReference type="AlphaFoldDB" id="A0A1H8REN1"/>
<feature type="transmembrane region" description="Helical" evidence="12">
    <location>
        <begin position="384"/>
        <end position="403"/>
    </location>
</feature>
<keyword evidence="9" id="KW-0046">Antibiotic resistance</keyword>
<evidence type="ECO:0000256" key="2">
    <source>
        <dbReference type="ARBA" id="ARBA00012191"/>
    </source>
</evidence>